<dbReference type="SUPFAM" id="SSF55205">
    <property type="entry name" value="EPT/RTPC-like"/>
    <property type="match status" value="1"/>
</dbReference>
<sequence>SALTGRPLRMENVRAGRTRPGLRPQHLAAVRAMARICDARLLGDQVGSRSLTFEPRTLPTAGEYVFDIPKMAGTPSAGSTALLFQALFLPLALANGVSTLRLGGGTHVRWSPPFHYLTEVYLPAVERMGFRADLELDQWGWYPKGGGRIVARIEGLGPHPTALSPLCLGERGRLIEVWGISATSNLPDHVRQRQRDQALRRLRARHIKADIRLVEAPSPGPGTMLFLLSQYEHISAGFTGYGRIRYPA</sequence>
<dbReference type="GO" id="GO:0006396">
    <property type="term" value="P:RNA processing"/>
    <property type="evidence" value="ECO:0007669"/>
    <property type="project" value="InterPro"/>
</dbReference>
<feature type="domain" description="RNA 3'-terminal phosphate cyclase insert" evidence="2">
    <location>
        <begin position="170"/>
        <end position="247"/>
    </location>
</feature>
<dbReference type="Pfam" id="PF01137">
    <property type="entry name" value="RTC"/>
    <property type="match status" value="1"/>
</dbReference>
<dbReference type="SUPFAM" id="SSF52913">
    <property type="entry name" value="RNA 3'-terminal phosphate cyclase, RPTC, insert domain"/>
    <property type="match status" value="1"/>
</dbReference>
<dbReference type="InterPro" id="IPR023797">
    <property type="entry name" value="RNA3'_phos_cyclase_dom"/>
</dbReference>
<dbReference type="InterPro" id="IPR000228">
    <property type="entry name" value="RNA3'_term_phos_cyc"/>
</dbReference>
<dbReference type="AlphaFoldDB" id="X0X411"/>
<reference evidence="3" key="1">
    <citation type="journal article" date="2014" name="Front. Microbiol.">
        <title>High frequency of phylogenetically diverse reductive dehalogenase-homologous genes in deep subseafloor sedimentary metagenomes.</title>
        <authorList>
            <person name="Kawai M."/>
            <person name="Futagami T."/>
            <person name="Toyoda A."/>
            <person name="Takaki Y."/>
            <person name="Nishi S."/>
            <person name="Hori S."/>
            <person name="Arai W."/>
            <person name="Tsubouchi T."/>
            <person name="Morono Y."/>
            <person name="Uchiyama I."/>
            <person name="Ito T."/>
            <person name="Fujiyama A."/>
            <person name="Inagaki F."/>
            <person name="Takami H."/>
        </authorList>
    </citation>
    <scope>NUCLEOTIDE SEQUENCE</scope>
    <source>
        <strain evidence="3">Expedition CK06-06</strain>
    </source>
</reference>
<dbReference type="Gene3D" id="3.65.10.20">
    <property type="entry name" value="RNA 3'-terminal phosphate cyclase domain"/>
    <property type="match status" value="1"/>
</dbReference>
<evidence type="ECO:0008006" key="4">
    <source>
        <dbReference type="Google" id="ProtNLM"/>
    </source>
</evidence>
<dbReference type="InterPro" id="IPR013791">
    <property type="entry name" value="RNA3'-term_phos_cycl_insert"/>
</dbReference>
<dbReference type="Gene3D" id="3.30.360.20">
    <property type="entry name" value="RNA 3'-terminal phosphate cyclase, insert domain"/>
    <property type="match status" value="1"/>
</dbReference>
<organism evidence="3">
    <name type="scientific">marine sediment metagenome</name>
    <dbReference type="NCBI Taxonomy" id="412755"/>
    <lineage>
        <taxon>unclassified sequences</taxon>
        <taxon>metagenomes</taxon>
        <taxon>ecological metagenomes</taxon>
    </lineage>
</organism>
<feature type="non-terminal residue" evidence="3">
    <location>
        <position position="248"/>
    </location>
</feature>
<comment type="caution">
    <text evidence="3">The sequence shown here is derived from an EMBL/GenBank/DDBJ whole genome shotgun (WGS) entry which is preliminary data.</text>
</comment>
<proteinExistence type="predicted"/>
<dbReference type="InterPro" id="IPR036553">
    <property type="entry name" value="RPTC_insert"/>
</dbReference>
<dbReference type="EMBL" id="BARS01045201">
    <property type="protein sequence ID" value="GAG30157.1"/>
    <property type="molecule type" value="Genomic_DNA"/>
</dbReference>
<protein>
    <recommendedName>
        <fullName evidence="4">RNA 3'-terminal phosphate cyclase domain-containing protein</fullName>
    </recommendedName>
</protein>
<dbReference type="GO" id="GO:0003963">
    <property type="term" value="F:RNA-3'-phosphate cyclase activity"/>
    <property type="evidence" value="ECO:0007669"/>
    <property type="project" value="TreeGrafter"/>
</dbReference>
<feature type="non-terminal residue" evidence="3">
    <location>
        <position position="1"/>
    </location>
</feature>
<dbReference type="Pfam" id="PF05189">
    <property type="entry name" value="RTC_insert"/>
    <property type="match status" value="1"/>
</dbReference>
<accession>X0X411</accession>
<evidence type="ECO:0000313" key="3">
    <source>
        <dbReference type="EMBL" id="GAG30157.1"/>
    </source>
</evidence>
<gene>
    <name evidence="3" type="ORF">S01H1_68170</name>
</gene>
<evidence type="ECO:0000259" key="1">
    <source>
        <dbReference type="Pfam" id="PF01137"/>
    </source>
</evidence>
<dbReference type="PANTHER" id="PTHR11096:SF0">
    <property type="entry name" value="RNA 3'-TERMINAL PHOSPHATE CYCLASE"/>
    <property type="match status" value="1"/>
</dbReference>
<dbReference type="InterPro" id="IPR013792">
    <property type="entry name" value="RNA3'P_cycl/enolpyr_Trfase_a/b"/>
</dbReference>
<dbReference type="PANTHER" id="PTHR11096">
    <property type="entry name" value="RNA 3' TERMINAL PHOSPHATE CYCLASE"/>
    <property type="match status" value="1"/>
</dbReference>
<feature type="domain" description="RNA 3'-terminal phosphate cyclase" evidence="1">
    <location>
        <begin position="1"/>
        <end position="156"/>
    </location>
</feature>
<dbReference type="InterPro" id="IPR037136">
    <property type="entry name" value="RNA3'_phos_cyclase_dom_sf"/>
</dbReference>
<evidence type="ECO:0000259" key="2">
    <source>
        <dbReference type="Pfam" id="PF05189"/>
    </source>
</evidence>
<name>X0X411_9ZZZZ</name>